<protein>
    <recommendedName>
        <fullName evidence="3">Heterokaryon incompatibility domain-containing protein</fullName>
    </recommendedName>
</protein>
<proteinExistence type="predicted"/>
<reference evidence="1" key="1">
    <citation type="submission" date="2022-10" db="EMBL/GenBank/DDBJ databases">
        <title>Tapping the CABI collections for fungal endophytes: first genome assemblies for Collariella, Neodidymelliopsis, Ascochyta clinopodiicola, Didymella pomorum, Didymosphaeria variabile, Neocosmospora piperis and Neocucurbitaria cava.</title>
        <authorList>
            <person name="Hill R."/>
        </authorList>
    </citation>
    <scope>NUCLEOTIDE SEQUENCE</scope>
    <source>
        <strain evidence="1">IMI 356815</strain>
    </source>
</reference>
<dbReference type="InterPro" id="IPR052895">
    <property type="entry name" value="HetReg/Transcr_Mod"/>
</dbReference>
<dbReference type="OrthoDB" id="5416609at2759"/>
<evidence type="ECO:0000313" key="2">
    <source>
        <dbReference type="Proteomes" id="UP001140513"/>
    </source>
</evidence>
<dbReference type="RefSeq" id="XP_056066148.1">
    <property type="nucleotide sequence ID" value="XM_056219021.1"/>
</dbReference>
<dbReference type="Proteomes" id="UP001140513">
    <property type="component" value="Unassembled WGS sequence"/>
</dbReference>
<dbReference type="EMBL" id="JAPEUX010000008">
    <property type="protein sequence ID" value="KAJ4346348.1"/>
    <property type="molecule type" value="Genomic_DNA"/>
</dbReference>
<evidence type="ECO:0008006" key="3">
    <source>
        <dbReference type="Google" id="ProtNLM"/>
    </source>
</evidence>
<sequence length="510" mass="57894">MHSIYTQASNVAIWLGDLGWPGKYIKSVFKFFKEFATGLTAEGIVPSYAHLVDAWPDDLYIENIEEVDVESLDGENAREIVGLTVGLRSFIRHCWFERTWTVQEFFLAQKSIFYCGGHTFDGGAFMQFMSHLTKHDRFCCAVDLPIKFQIYISNACSTMEAFQHLKTFRSSLLECIGSFRHRKATDPRDKIYGLLGLGASDTKDLIQPDYTLSVEQVYENFVVSLLDRTKHLDVFSHVRTERQPNFNLPSFVPDWTMDLSEIYWPEQRAWSKQWCLLDVYDACHGSKVDFKAQPGALSIRGKIIDVIRTVATQDLGGSQRQRGVSTSDAIDEWLKIANVPPQEEDPGLAKRESFWVAMCAGIERNSNASPEDFNDFNEMQPTQKYSDIFHRLSGIETDLHEGYEETLRKIPETKEAGAVVIPDPYRPINMSVGLAHRNRRVMGTRDGRVGLAPKHARQGDVVAVLTGGRVPFILRPEEHHYTIVGDAYVHGIMDGEALQAGEELEYIELH</sequence>
<evidence type="ECO:0000313" key="1">
    <source>
        <dbReference type="EMBL" id="KAJ4346348.1"/>
    </source>
</evidence>
<dbReference type="PANTHER" id="PTHR24148:SF64">
    <property type="entry name" value="HETEROKARYON INCOMPATIBILITY DOMAIN-CONTAINING PROTEIN"/>
    <property type="match status" value="1"/>
</dbReference>
<dbReference type="Pfam" id="PF26639">
    <property type="entry name" value="Het-6_barrel"/>
    <property type="match status" value="1"/>
</dbReference>
<gene>
    <name evidence="1" type="ORF">N0V89_010277</name>
</gene>
<dbReference type="PANTHER" id="PTHR24148">
    <property type="entry name" value="ANKYRIN REPEAT DOMAIN-CONTAINING PROTEIN 39 HOMOLOG-RELATED"/>
    <property type="match status" value="1"/>
</dbReference>
<keyword evidence="2" id="KW-1185">Reference proteome</keyword>
<accession>A0A9W8XBG7</accession>
<dbReference type="GeneID" id="80913807"/>
<organism evidence="1 2">
    <name type="scientific">Didymosphaeria variabile</name>
    <dbReference type="NCBI Taxonomy" id="1932322"/>
    <lineage>
        <taxon>Eukaryota</taxon>
        <taxon>Fungi</taxon>
        <taxon>Dikarya</taxon>
        <taxon>Ascomycota</taxon>
        <taxon>Pezizomycotina</taxon>
        <taxon>Dothideomycetes</taxon>
        <taxon>Pleosporomycetidae</taxon>
        <taxon>Pleosporales</taxon>
        <taxon>Massarineae</taxon>
        <taxon>Didymosphaeriaceae</taxon>
        <taxon>Didymosphaeria</taxon>
    </lineage>
</organism>
<comment type="caution">
    <text evidence="1">The sequence shown here is derived from an EMBL/GenBank/DDBJ whole genome shotgun (WGS) entry which is preliminary data.</text>
</comment>
<name>A0A9W8XBG7_9PLEO</name>
<dbReference type="AlphaFoldDB" id="A0A9W8XBG7"/>